<sequence length="79" mass="9201">MISKRCTSLNLLNHIKQKKFPHTIEYEFFKDKTQPNFLKWVGTLKINGKTFQGIGENKNSVLVKILKNAEMELYSLSNI</sequence>
<evidence type="ECO:0008006" key="2">
    <source>
        <dbReference type="Google" id="ProtNLM"/>
    </source>
</evidence>
<proteinExistence type="predicted"/>
<organism evidence="1">
    <name type="scientific">viral metagenome</name>
    <dbReference type="NCBI Taxonomy" id="1070528"/>
    <lineage>
        <taxon>unclassified sequences</taxon>
        <taxon>metagenomes</taxon>
        <taxon>organismal metagenomes</taxon>
    </lineage>
</organism>
<evidence type="ECO:0000313" key="1">
    <source>
        <dbReference type="EMBL" id="QHU01433.1"/>
    </source>
</evidence>
<dbReference type="EMBL" id="MN740341">
    <property type="protein sequence ID" value="QHU01433.1"/>
    <property type="molecule type" value="Genomic_DNA"/>
</dbReference>
<reference evidence="1" key="1">
    <citation type="journal article" date="2020" name="Nature">
        <title>Giant virus diversity and host interactions through global metagenomics.</title>
        <authorList>
            <person name="Schulz F."/>
            <person name="Roux S."/>
            <person name="Paez-Espino D."/>
            <person name="Jungbluth S."/>
            <person name="Walsh D.A."/>
            <person name="Denef V.J."/>
            <person name="McMahon K.D."/>
            <person name="Konstantinidis K.T."/>
            <person name="Eloe-Fadrosh E.A."/>
            <person name="Kyrpides N.C."/>
            <person name="Woyke T."/>
        </authorList>
    </citation>
    <scope>NUCLEOTIDE SEQUENCE</scope>
    <source>
        <strain evidence="1">GVMAG-M-3300025860-25</strain>
    </source>
</reference>
<name>A0A6C0J835_9ZZZZ</name>
<protein>
    <recommendedName>
        <fullName evidence="2">DRBM domain-containing protein</fullName>
    </recommendedName>
</protein>
<dbReference type="CDD" id="cd00048">
    <property type="entry name" value="DSRM_SF"/>
    <property type="match status" value="1"/>
</dbReference>
<accession>A0A6C0J835</accession>
<dbReference type="AlphaFoldDB" id="A0A6C0J835"/>